<dbReference type="Proteomes" id="UP000674234">
    <property type="component" value="Unassembled WGS sequence"/>
</dbReference>
<evidence type="ECO:0000256" key="11">
    <source>
        <dbReference type="SAM" id="MobiDB-lite"/>
    </source>
</evidence>
<keyword evidence="8 10" id="KW-0520">NAD</keyword>
<dbReference type="InterPro" id="IPR036291">
    <property type="entry name" value="NAD(P)-bd_dom_sf"/>
</dbReference>
<dbReference type="InterPro" id="IPR002347">
    <property type="entry name" value="SDR_fam"/>
</dbReference>
<dbReference type="GO" id="GO:0004318">
    <property type="term" value="F:enoyl-[acyl-carrier-protein] reductase (NADH) activity"/>
    <property type="evidence" value="ECO:0007669"/>
    <property type="project" value="UniProtKB-EC"/>
</dbReference>
<evidence type="ECO:0000256" key="5">
    <source>
        <dbReference type="ARBA" id="ARBA00023002"/>
    </source>
</evidence>
<feature type="compositionally biased region" description="Low complexity" evidence="11">
    <location>
        <begin position="264"/>
        <end position="275"/>
    </location>
</feature>
<evidence type="ECO:0000256" key="6">
    <source>
        <dbReference type="ARBA" id="ARBA00023098"/>
    </source>
</evidence>
<keyword evidence="7 8" id="KW-0275">Fatty acid biosynthesis</keyword>
<keyword evidence="13" id="KW-1185">Reference proteome</keyword>
<evidence type="ECO:0000256" key="2">
    <source>
        <dbReference type="ARBA" id="ARBA00009233"/>
    </source>
</evidence>
<feature type="binding site" evidence="10">
    <location>
        <position position="14"/>
    </location>
    <ligand>
        <name>NAD(+)</name>
        <dbReference type="ChEBI" id="CHEBI:57540"/>
    </ligand>
</feature>
<keyword evidence="6" id="KW-0443">Lipid metabolism</keyword>
<feature type="binding site" evidence="10">
    <location>
        <begin position="193"/>
        <end position="197"/>
    </location>
    <ligand>
        <name>NAD(+)</name>
        <dbReference type="ChEBI" id="CHEBI:57540"/>
    </ligand>
</feature>
<dbReference type="SUPFAM" id="SSF51735">
    <property type="entry name" value="NAD(P)-binding Rossmann-fold domains"/>
    <property type="match status" value="1"/>
</dbReference>
<comment type="similarity">
    <text evidence="2 8">Belongs to the short-chain dehydrogenases/reductases (SDR) family. FabI subfamily.</text>
</comment>
<evidence type="ECO:0000256" key="9">
    <source>
        <dbReference type="PIRSR" id="PIRSR000094-2"/>
    </source>
</evidence>
<feature type="binding site" evidence="10">
    <location>
        <position position="164"/>
    </location>
    <ligand>
        <name>NAD(+)</name>
        <dbReference type="ChEBI" id="CHEBI:57540"/>
    </ligand>
</feature>
<comment type="catalytic activity">
    <reaction evidence="8">
        <text>a 2,3-saturated acyl-[ACP] + NAD(+) = a (2E)-enoyl-[ACP] + NADH + H(+)</text>
        <dbReference type="Rhea" id="RHEA:10240"/>
        <dbReference type="Rhea" id="RHEA-COMP:9925"/>
        <dbReference type="Rhea" id="RHEA-COMP:9926"/>
        <dbReference type="ChEBI" id="CHEBI:15378"/>
        <dbReference type="ChEBI" id="CHEBI:57540"/>
        <dbReference type="ChEBI" id="CHEBI:57945"/>
        <dbReference type="ChEBI" id="CHEBI:78784"/>
        <dbReference type="ChEBI" id="CHEBI:78785"/>
        <dbReference type="EC" id="1.3.1.9"/>
    </reaction>
</comment>
<name>A0A940WDU2_9ACTN</name>
<dbReference type="EC" id="1.3.1.9" evidence="8"/>
<reference evidence="12" key="1">
    <citation type="submission" date="2021-02" db="EMBL/GenBank/DDBJ databases">
        <title>Draft genome sequence of Microbispora sp. RL4-1S isolated from rice leaves in Thailand.</title>
        <authorList>
            <person name="Muangham S."/>
            <person name="Duangmal K."/>
        </authorList>
    </citation>
    <scope>NUCLEOTIDE SEQUENCE</scope>
    <source>
        <strain evidence="12">RL4-1S</strain>
    </source>
</reference>
<feature type="binding site" evidence="10">
    <location>
        <begin position="65"/>
        <end position="66"/>
    </location>
    <ligand>
        <name>NAD(+)</name>
        <dbReference type="ChEBI" id="CHEBI:57540"/>
    </ligand>
</feature>
<evidence type="ECO:0000256" key="3">
    <source>
        <dbReference type="ARBA" id="ARBA00022516"/>
    </source>
</evidence>
<dbReference type="PANTHER" id="PTHR43159:SF2">
    <property type="entry name" value="ENOYL-[ACYL-CARRIER-PROTEIN] REDUCTASE [NADH], CHLOROPLASTIC"/>
    <property type="match status" value="1"/>
</dbReference>
<evidence type="ECO:0000256" key="4">
    <source>
        <dbReference type="ARBA" id="ARBA00022832"/>
    </source>
</evidence>
<evidence type="ECO:0000313" key="12">
    <source>
        <dbReference type="EMBL" id="MBP2703744.1"/>
    </source>
</evidence>
<proteinExistence type="inferred from homology"/>
<evidence type="ECO:0000256" key="7">
    <source>
        <dbReference type="ARBA" id="ARBA00023160"/>
    </source>
</evidence>
<feature type="binding site" evidence="10">
    <location>
        <position position="92"/>
    </location>
    <ligand>
        <name>NAD(+)</name>
        <dbReference type="ChEBI" id="CHEBI:57540"/>
    </ligand>
</feature>
<dbReference type="EMBL" id="JAFCNB010000003">
    <property type="protein sequence ID" value="MBP2703744.1"/>
    <property type="molecule type" value="Genomic_DNA"/>
</dbReference>
<comment type="pathway">
    <text evidence="1">Lipid metabolism.</text>
</comment>
<dbReference type="RefSeq" id="WP_210155030.1">
    <property type="nucleotide sequence ID" value="NZ_JAFCNB010000003.1"/>
</dbReference>
<evidence type="ECO:0000256" key="10">
    <source>
        <dbReference type="PIRSR" id="PIRSR000094-3"/>
    </source>
</evidence>
<dbReference type="Pfam" id="PF13561">
    <property type="entry name" value="adh_short_C2"/>
    <property type="match status" value="1"/>
</dbReference>
<feature type="binding site" evidence="9">
    <location>
        <position position="95"/>
    </location>
    <ligand>
        <name>substrate</name>
    </ligand>
</feature>
<protein>
    <recommendedName>
        <fullName evidence="8">Enoyl-[acyl-carrier-protein] reductase [NADH]</fullName>
        <ecNumber evidence="8">1.3.1.9</ecNumber>
    </recommendedName>
</protein>
<dbReference type="Gene3D" id="3.40.50.720">
    <property type="entry name" value="NAD(P)-binding Rossmann-like Domain"/>
    <property type="match status" value="1"/>
</dbReference>
<evidence type="ECO:0000313" key="13">
    <source>
        <dbReference type="Proteomes" id="UP000674234"/>
    </source>
</evidence>
<comment type="caution">
    <text evidence="12">The sequence shown here is derived from an EMBL/GenBank/DDBJ whole genome shotgun (WGS) entry which is preliminary data.</text>
</comment>
<feature type="binding site" evidence="10">
    <location>
        <begin position="20"/>
        <end position="21"/>
    </location>
    <ligand>
        <name>NAD(+)</name>
        <dbReference type="ChEBI" id="CHEBI:57540"/>
    </ligand>
</feature>
<dbReference type="PANTHER" id="PTHR43159">
    <property type="entry name" value="ENOYL-[ACYL-CARRIER-PROTEIN] REDUCTASE"/>
    <property type="match status" value="1"/>
</dbReference>
<gene>
    <name evidence="12" type="ORF">JOL79_08000</name>
</gene>
<evidence type="ECO:0000256" key="1">
    <source>
        <dbReference type="ARBA" id="ARBA00005189"/>
    </source>
</evidence>
<keyword evidence="3 8" id="KW-0444">Lipid biosynthesis</keyword>
<keyword evidence="4" id="KW-0276">Fatty acid metabolism</keyword>
<evidence type="ECO:0000256" key="8">
    <source>
        <dbReference type="PIRNR" id="PIRNR000094"/>
    </source>
</evidence>
<keyword evidence="5 8" id="KW-0560">Oxidoreductase</keyword>
<dbReference type="PIRSF" id="PIRSF000094">
    <property type="entry name" value="Enoyl-ACP_rdct"/>
    <property type="match status" value="1"/>
</dbReference>
<sequence length="289" mass="29979">MFGLFTGRKYLITGVLNDESIAWHVAAALQREGADVVLTSFGRALRITRKAAGLLPSAADVLELDVTDDAGFRALAEEVGGWDRIDGVLHSVAYAPSDALGSAFLSTPADSALQGFRTSAYSLQQLAYAVAPALARAEHGGSIVGMTVDTGRALPGYDWMGVFKTAMESICQYLALYLGPSGIRANLVAAGPVETVSARGVASFGDLADYYERWAPLGWDRTDPARVVGSVLFLLSDLARYTTGQVLHADGGMHAVTGGVGAGRPAAPVTPGGTPDVARGAAPTMPVAP</sequence>
<organism evidence="12 13">
    <name type="scientific">Microbispora oryzae</name>
    <dbReference type="NCBI Taxonomy" id="2806554"/>
    <lineage>
        <taxon>Bacteria</taxon>
        <taxon>Bacillati</taxon>
        <taxon>Actinomycetota</taxon>
        <taxon>Actinomycetes</taxon>
        <taxon>Streptosporangiales</taxon>
        <taxon>Streptosporangiaceae</taxon>
        <taxon>Microbispora</taxon>
    </lineage>
</organism>
<accession>A0A940WDU2</accession>
<dbReference type="AlphaFoldDB" id="A0A940WDU2"/>
<dbReference type="InterPro" id="IPR014358">
    <property type="entry name" value="Enoyl-ACP_Rdtase_NADH"/>
</dbReference>
<feature type="region of interest" description="Disordered" evidence="11">
    <location>
        <begin position="264"/>
        <end position="289"/>
    </location>
</feature>
<dbReference type="GO" id="GO:0006633">
    <property type="term" value="P:fatty acid biosynthetic process"/>
    <property type="evidence" value="ECO:0007669"/>
    <property type="project" value="UniProtKB-KW"/>
</dbReference>